<keyword evidence="1" id="KW-1133">Transmembrane helix</keyword>
<reference evidence="2 3" key="1">
    <citation type="journal article" date="2015" name="BMC Genomics">
        <title>Comparative genome analysis of Prevotella intermedia strain isolated from infected root canal reveals features related to pathogenicity and adaptation.</title>
        <authorList>
            <person name="Ruan Y."/>
            <person name="Shen L."/>
            <person name="Zou Y."/>
            <person name="Qi Z."/>
            <person name="Yin J."/>
            <person name="Jiang J."/>
            <person name="Guo L."/>
            <person name="He L."/>
            <person name="Chen Z."/>
            <person name="Tang Z."/>
            <person name="Qin S."/>
        </authorList>
    </citation>
    <scope>NUCLEOTIDE SEQUENCE [LARGE SCALE GENOMIC DNA]</scope>
    <source>
        <strain evidence="2 3">ZT</strain>
    </source>
</reference>
<evidence type="ECO:0000256" key="1">
    <source>
        <dbReference type="SAM" id="Phobius"/>
    </source>
</evidence>
<organism evidence="2 3">
    <name type="scientific">Prevotella intermedia ZT</name>
    <dbReference type="NCBI Taxonomy" id="1347790"/>
    <lineage>
        <taxon>Bacteria</taxon>
        <taxon>Pseudomonadati</taxon>
        <taxon>Bacteroidota</taxon>
        <taxon>Bacteroidia</taxon>
        <taxon>Bacteroidales</taxon>
        <taxon>Prevotellaceae</taxon>
        <taxon>Prevotella</taxon>
    </lineage>
</organism>
<dbReference type="EMBL" id="ATMK01000003">
    <property type="protein sequence ID" value="KJJ87811.1"/>
    <property type="molecule type" value="Genomic_DNA"/>
</dbReference>
<proteinExistence type="predicted"/>
<protein>
    <submittedName>
        <fullName evidence="2">Lipoyl synthase</fullName>
    </submittedName>
</protein>
<gene>
    <name evidence="2" type="ORF">M573_103084</name>
</gene>
<dbReference type="Proteomes" id="UP000032541">
    <property type="component" value="Unassembled WGS sequence"/>
</dbReference>
<dbReference type="AlphaFoldDB" id="A0AAP0YYW2"/>
<comment type="caution">
    <text evidence="2">The sequence shown here is derived from an EMBL/GenBank/DDBJ whole genome shotgun (WGS) entry which is preliminary data.</text>
</comment>
<evidence type="ECO:0000313" key="2">
    <source>
        <dbReference type="EMBL" id="KJJ87811.1"/>
    </source>
</evidence>
<keyword evidence="1" id="KW-0812">Transmembrane</keyword>
<evidence type="ECO:0000313" key="3">
    <source>
        <dbReference type="Proteomes" id="UP000032541"/>
    </source>
</evidence>
<keyword evidence="1" id="KW-0472">Membrane</keyword>
<accession>A0AAP0YYW2</accession>
<sequence length="44" mass="5522">MRKPRFLGTEQKSEQRKKAFQHLLECLFYIYYSFVSFAYRRIKL</sequence>
<name>A0AAP0YYW2_PREIN</name>
<feature type="transmembrane region" description="Helical" evidence="1">
    <location>
        <begin position="20"/>
        <end position="39"/>
    </location>
</feature>